<accession>A0A4Y1QPD6</accession>
<name>A0A4Y1QPD6_PRUDU</name>
<keyword evidence="1" id="KW-0812">Transmembrane</keyword>
<feature type="transmembrane region" description="Helical" evidence="1">
    <location>
        <begin position="77"/>
        <end position="96"/>
    </location>
</feature>
<dbReference type="AlphaFoldDB" id="A0A4Y1QPD6"/>
<gene>
    <name evidence="2" type="ORF">Prudu_001776</name>
</gene>
<organism evidence="2">
    <name type="scientific">Prunus dulcis</name>
    <name type="common">Almond</name>
    <name type="synonym">Amygdalus dulcis</name>
    <dbReference type="NCBI Taxonomy" id="3755"/>
    <lineage>
        <taxon>Eukaryota</taxon>
        <taxon>Viridiplantae</taxon>
        <taxon>Streptophyta</taxon>
        <taxon>Embryophyta</taxon>
        <taxon>Tracheophyta</taxon>
        <taxon>Spermatophyta</taxon>
        <taxon>Magnoliopsida</taxon>
        <taxon>eudicotyledons</taxon>
        <taxon>Gunneridae</taxon>
        <taxon>Pentapetalae</taxon>
        <taxon>rosids</taxon>
        <taxon>fabids</taxon>
        <taxon>Rosales</taxon>
        <taxon>Rosaceae</taxon>
        <taxon>Amygdaloideae</taxon>
        <taxon>Amygdaleae</taxon>
        <taxon>Prunus</taxon>
    </lineage>
</organism>
<evidence type="ECO:0000256" key="1">
    <source>
        <dbReference type="SAM" id="Phobius"/>
    </source>
</evidence>
<keyword evidence="1" id="KW-0472">Membrane</keyword>
<reference evidence="2" key="1">
    <citation type="journal article" date="2019" name="Science">
        <title>Mutation of a bHLH transcription factor allowed almond domestication.</title>
        <authorList>
            <person name="Sanchez-Perez R."/>
            <person name="Pavan S."/>
            <person name="Mazzeo R."/>
            <person name="Moldovan C."/>
            <person name="Aiese Cigliano R."/>
            <person name="Del Cueto J."/>
            <person name="Ricciardi F."/>
            <person name="Lotti C."/>
            <person name="Ricciardi L."/>
            <person name="Dicenta F."/>
            <person name="Lopez-Marques R.L."/>
            <person name="Lindberg Moller B."/>
        </authorList>
    </citation>
    <scope>NUCLEOTIDE SEQUENCE</scope>
</reference>
<protein>
    <submittedName>
        <fullName evidence="2">RmlC-like cupins superfamily protein</fullName>
    </submittedName>
</protein>
<feature type="transmembrane region" description="Helical" evidence="1">
    <location>
        <begin position="44"/>
        <end position="71"/>
    </location>
</feature>
<evidence type="ECO:0000313" key="2">
    <source>
        <dbReference type="EMBL" id="BBG93689.1"/>
    </source>
</evidence>
<dbReference type="EMBL" id="AP019297">
    <property type="protein sequence ID" value="BBG93689.1"/>
    <property type="molecule type" value="Genomic_DNA"/>
</dbReference>
<proteinExistence type="predicted"/>
<sequence length="269" mass="30906">MWVRDISSLGLGFSFRSLRVRFLLQQLLSSFCDDEKMPATTSPLLFKVFGLDIFLVAAASSLVFTVMISLSHSHLDLYGWLSLNLSVAGFLSTSLWQRCSTTEHRMTSQPIEHETSLQSMVFQLAAHPPFRASDKVMHEEYIYYELHVKSYHAILEVGVKDLAKMTLFMNESYADRRLPHHRNPKEFVPLDHLADLWVMENLGQSFRARSLNLIARMHHSLLSVPTLNAPLLMRHYFSAPSFLVSNFPSNQELVEPVTPDYDEERVEQC</sequence>
<keyword evidence="1" id="KW-1133">Transmembrane helix</keyword>